<accession>A0ABQ5SSD9</accession>
<reference evidence="2" key="1">
    <citation type="journal article" date="2014" name="Int. J. Syst. Evol. Microbiol.">
        <title>Complete genome of a new Firmicutes species belonging to the dominant human colonic microbiota ('Ruminococcus bicirculans') reveals two chromosomes and a selective capacity to utilize plant glucans.</title>
        <authorList>
            <consortium name="NISC Comparative Sequencing Program"/>
            <person name="Wegmann U."/>
            <person name="Louis P."/>
            <person name="Goesmann A."/>
            <person name="Henrissat B."/>
            <person name="Duncan S.H."/>
            <person name="Flint H.J."/>
        </authorList>
    </citation>
    <scope>NUCLEOTIDE SEQUENCE</scope>
    <source>
        <strain evidence="2">VKM Ac-1246</strain>
    </source>
</reference>
<organism evidence="2 3">
    <name type="scientific">Nocardioides luteus</name>
    <dbReference type="NCBI Taxonomy" id="1844"/>
    <lineage>
        <taxon>Bacteria</taxon>
        <taxon>Bacillati</taxon>
        <taxon>Actinomycetota</taxon>
        <taxon>Actinomycetes</taxon>
        <taxon>Propionibacteriales</taxon>
        <taxon>Nocardioidaceae</taxon>
        <taxon>Nocardioides</taxon>
    </lineage>
</organism>
<dbReference type="PANTHER" id="PTHR35908:SF1">
    <property type="entry name" value="CONSERVED PROTEIN"/>
    <property type="match status" value="1"/>
</dbReference>
<evidence type="ECO:0000313" key="2">
    <source>
        <dbReference type="EMBL" id="GLJ67063.1"/>
    </source>
</evidence>
<evidence type="ECO:0000259" key="1">
    <source>
        <dbReference type="Pfam" id="PF18029"/>
    </source>
</evidence>
<protein>
    <recommendedName>
        <fullName evidence="1">Glyoxalase-like domain-containing protein</fullName>
    </recommendedName>
</protein>
<dbReference type="SUPFAM" id="SSF54593">
    <property type="entry name" value="Glyoxalase/Bleomycin resistance protein/Dihydroxybiphenyl dioxygenase"/>
    <property type="match status" value="2"/>
</dbReference>
<keyword evidence="3" id="KW-1185">Reference proteome</keyword>
<comment type="caution">
    <text evidence="2">The sequence shown here is derived from an EMBL/GenBank/DDBJ whole genome shotgun (WGS) entry which is preliminary data.</text>
</comment>
<proteinExistence type="predicted"/>
<dbReference type="PANTHER" id="PTHR35908">
    <property type="entry name" value="HYPOTHETICAL FUSION PROTEIN"/>
    <property type="match status" value="1"/>
</dbReference>
<evidence type="ECO:0000313" key="3">
    <source>
        <dbReference type="Proteomes" id="UP001142292"/>
    </source>
</evidence>
<dbReference type="EMBL" id="BSEL01000003">
    <property type="protein sequence ID" value="GLJ67063.1"/>
    <property type="molecule type" value="Genomic_DNA"/>
</dbReference>
<reference evidence="2" key="2">
    <citation type="submission" date="2023-01" db="EMBL/GenBank/DDBJ databases">
        <authorList>
            <person name="Sun Q."/>
            <person name="Evtushenko L."/>
        </authorList>
    </citation>
    <scope>NUCLEOTIDE SEQUENCE</scope>
    <source>
        <strain evidence="2">VKM Ac-1246</strain>
    </source>
</reference>
<dbReference type="InterPro" id="IPR041581">
    <property type="entry name" value="Glyoxalase_6"/>
</dbReference>
<feature type="domain" description="Glyoxalase-like" evidence="1">
    <location>
        <begin position="137"/>
        <end position="238"/>
    </location>
</feature>
<dbReference type="CDD" id="cd06587">
    <property type="entry name" value="VOC"/>
    <property type="match status" value="1"/>
</dbReference>
<dbReference type="InterPro" id="IPR029068">
    <property type="entry name" value="Glyas_Bleomycin-R_OHBP_Dase"/>
</dbReference>
<dbReference type="Gene3D" id="3.10.180.10">
    <property type="entry name" value="2,3-Dihydroxybiphenyl 1,2-Dioxygenase, domain 1"/>
    <property type="match status" value="2"/>
</dbReference>
<gene>
    <name evidence="2" type="ORF">GCM10017579_10990</name>
</gene>
<sequence length="242" mass="26275">MPVMTPRRFGICIDANDPERVAAFWATVLGREAGVRGEEISLLPRSDDDIRIRFLPTDEPKAMANPHHLHLTSRLADDQQRTVDRLLSLGARHLDVGQLPEEDHVVLGDPEGNELCVIPAGNSWLAGTGFLGEVAADGSRDAGIFWSEALGWPLVWDEDGETAVATPSASAKVAWGGPPSVPRGPRDRFRFDLVAPEGVGREEEIERLVGLGATVVTELGGDGRWARMSDPDAYVFEVLAPR</sequence>
<dbReference type="Proteomes" id="UP001142292">
    <property type="component" value="Unassembled WGS sequence"/>
</dbReference>
<feature type="domain" description="Glyoxalase-like" evidence="1">
    <location>
        <begin position="11"/>
        <end position="118"/>
    </location>
</feature>
<dbReference type="Pfam" id="PF18029">
    <property type="entry name" value="Glyoxalase_6"/>
    <property type="match status" value="2"/>
</dbReference>
<name>A0ABQ5SSD9_9ACTN</name>